<dbReference type="RefSeq" id="WP_171201413.1">
    <property type="nucleotide sequence ID" value="NZ_BAAANP010000002.1"/>
</dbReference>
<gene>
    <name evidence="2" type="ORF">HLB09_00300</name>
</gene>
<dbReference type="Proteomes" id="UP000555552">
    <property type="component" value="Unassembled WGS sequence"/>
</dbReference>
<evidence type="ECO:0000313" key="2">
    <source>
        <dbReference type="EMBL" id="NNH21547.1"/>
    </source>
</evidence>
<dbReference type="EMBL" id="JABEMA010000002">
    <property type="protein sequence ID" value="NNH21547.1"/>
    <property type="molecule type" value="Genomic_DNA"/>
</dbReference>
<accession>A0A849BKC9</accession>
<sequence>MNLALPPDRQPAGTPVVETLEAGTRLVRVHGDHPADAFNPTPQPSRLRGGRFDSLDGDWASTYLGEDGRAAVAETLCRDLPVGGAARLVPRSRLVGRRISTVEVVRDLPVLVLHGAALTQVGAPLELTKSSAGEYLTTRAWARALRLWLPDVAGFRYRCRHDEDLLAHVLFDDGPDAATPRARGALQVVPESTLSLETVAGLALVMEVLRAHNATLA</sequence>
<name>A0A849BKC9_9ACTN</name>
<feature type="domain" description="RES" evidence="1">
    <location>
        <begin position="37"/>
        <end position="182"/>
    </location>
</feature>
<proteinExistence type="predicted"/>
<comment type="caution">
    <text evidence="2">The sequence shown here is derived from an EMBL/GenBank/DDBJ whole genome shotgun (WGS) entry which is preliminary data.</text>
</comment>
<protein>
    <submittedName>
        <fullName evidence="2">RES family NAD+ phosphorylase</fullName>
    </submittedName>
</protein>
<keyword evidence="3" id="KW-1185">Reference proteome</keyword>
<organism evidence="2 3">
    <name type="scientific">Pseudokineococcus marinus</name>
    <dbReference type="NCBI Taxonomy" id="351215"/>
    <lineage>
        <taxon>Bacteria</taxon>
        <taxon>Bacillati</taxon>
        <taxon>Actinomycetota</taxon>
        <taxon>Actinomycetes</taxon>
        <taxon>Kineosporiales</taxon>
        <taxon>Kineosporiaceae</taxon>
        <taxon>Pseudokineococcus</taxon>
    </lineage>
</organism>
<dbReference type="InterPro" id="IPR014914">
    <property type="entry name" value="RES_dom"/>
</dbReference>
<reference evidence="2 3" key="1">
    <citation type="submission" date="2020-05" db="EMBL/GenBank/DDBJ databases">
        <title>MicrobeNet Type strains.</title>
        <authorList>
            <person name="Nicholson A.C."/>
        </authorList>
    </citation>
    <scope>NUCLEOTIDE SEQUENCE [LARGE SCALE GENOMIC DNA]</scope>
    <source>
        <strain evidence="2 3">JCM 14547</strain>
    </source>
</reference>
<dbReference type="AlphaFoldDB" id="A0A849BKC9"/>
<evidence type="ECO:0000313" key="3">
    <source>
        <dbReference type="Proteomes" id="UP000555552"/>
    </source>
</evidence>
<evidence type="ECO:0000259" key="1">
    <source>
        <dbReference type="SMART" id="SM00953"/>
    </source>
</evidence>
<dbReference type="SMART" id="SM00953">
    <property type="entry name" value="RES"/>
    <property type="match status" value="1"/>
</dbReference>